<gene>
    <name evidence="1" type="ORF">ASPCAL05414</name>
</gene>
<accession>A0A0U5C6X3</accession>
<dbReference type="Proteomes" id="UP000054771">
    <property type="component" value="Unassembled WGS sequence"/>
</dbReference>
<name>A0A0U5C6X3_ASPCI</name>
<proteinExistence type="predicted"/>
<dbReference type="AlphaFoldDB" id="A0A0U5C6X3"/>
<organism evidence="1 2">
    <name type="scientific">Aspergillus calidoustus</name>
    <dbReference type="NCBI Taxonomy" id="454130"/>
    <lineage>
        <taxon>Eukaryota</taxon>
        <taxon>Fungi</taxon>
        <taxon>Dikarya</taxon>
        <taxon>Ascomycota</taxon>
        <taxon>Pezizomycotina</taxon>
        <taxon>Eurotiomycetes</taxon>
        <taxon>Eurotiomycetidae</taxon>
        <taxon>Eurotiales</taxon>
        <taxon>Aspergillaceae</taxon>
        <taxon>Aspergillus</taxon>
        <taxon>Aspergillus subgen. Nidulantes</taxon>
    </lineage>
</organism>
<keyword evidence="2" id="KW-1185">Reference proteome</keyword>
<evidence type="ECO:0000313" key="1">
    <source>
        <dbReference type="EMBL" id="CEL04284.1"/>
    </source>
</evidence>
<protein>
    <submittedName>
        <fullName evidence="1">Uncharacterized protein</fullName>
    </submittedName>
</protein>
<sequence>MFKDLIKQLEGFPNVRDIGIMLQPAPAMLIGTSTLPTRPTFFRTNTMKLILGTLSSLKMSLYQPFEDFYYEDRILEEHLIQTMSNLPELHLAVRTEALEVDLLQGPTELILQRYAKVASIMLKPAVSTLPYSF</sequence>
<reference evidence="2" key="1">
    <citation type="journal article" date="2016" name="Genome Announc.">
        <title>Draft genome sequences of fungus Aspergillus calidoustus.</title>
        <authorList>
            <person name="Horn F."/>
            <person name="Linde J."/>
            <person name="Mattern D.J."/>
            <person name="Walther G."/>
            <person name="Guthke R."/>
            <person name="Scherlach K."/>
            <person name="Martin K."/>
            <person name="Brakhage A.A."/>
            <person name="Petzke L."/>
            <person name="Valiante V."/>
        </authorList>
    </citation>
    <scope>NUCLEOTIDE SEQUENCE [LARGE SCALE GENOMIC DNA]</scope>
    <source>
        <strain evidence="2">SF006504</strain>
    </source>
</reference>
<dbReference type="EMBL" id="CDMC01000004">
    <property type="protein sequence ID" value="CEL04284.1"/>
    <property type="molecule type" value="Genomic_DNA"/>
</dbReference>
<evidence type="ECO:0000313" key="2">
    <source>
        <dbReference type="Proteomes" id="UP000054771"/>
    </source>
</evidence>